<keyword evidence="4" id="KW-1185">Reference proteome</keyword>
<reference evidence="3 4" key="1">
    <citation type="submission" date="2019-07" db="EMBL/GenBank/DDBJ databases">
        <title>Whole genome shotgun sequence of Segetibacter aerophilus NBRC 106135.</title>
        <authorList>
            <person name="Hosoyama A."/>
            <person name="Uohara A."/>
            <person name="Ohji S."/>
            <person name="Ichikawa N."/>
        </authorList>
    </citation>
    <scope>NUCLEOTIDE SEQUENCE [LARGE SCALE GENOMIC DNA]</scope>
    <source>
        <strain evidence="3 4">NBRC 106135</strain>
    </source>
</reference>
<evidence type="ECO:0000313" key="3">
    <source>
        <dbReference type="EMBL" id="GEO08435.1"/>
    </source>
</evidence>
<dbReference type="AlphaFoldDB" id="A0A512B8Z4"/>
<gene>
    <name evidence="3" type="ORF">SAE01_09310</name>
</gene>
<dbReference type="EMBL" id="BJYT01000002">
    <property type="protein sequence ID" value="GEO08435.1"/>
    <property type="molecule type" value="Genomic_DNA"/>
</dbReference>
<evidence type="ECO:0008006" key="5">
    <source>
        <dbReference type="Google" id="ProtNLM"/>
    </source>
</evidence>
<feature type="chain" id="PRO_5021999382" description="Outer membrane protein beta-barrel domain-containing protein" evidence="2">
    <location>
        <begin position="24"/>
        <end position="268"/>
    </location>
</feature>
<dbReference type="Proteomes" id="UP000321513">
    <property type="component" value="Unassembled WGS sequence"/>
</dbReference>
<organism evidence="3 4">
    <name type="scientific">Segetibacter aerophilus</name>
    <dbReference type="NCBI Taxonomy" id="670293"/>
    <lineage>
        <taxon>Bacteria</taxon>
        <taxon>Pseudomonadati</taxon>
        <taxon>Bacteroidota</taxon>
        <taxon>Chitinophagia</taxon>
        <taxon>Chitinophagales</taxon>
        <taxon>Chitinophagaceae</taxon>
        <taxon>Segetibacter</taxon>
    </lineage>
</organism>
<sequence length="268" mass="30274">MKVKNIVLVAISTLIVTVSYSQAKDLKQQKKAEKREQINRMISQEEEGAIIFQKQTVFGVKLNTDGYGMFLEMGRMKTARKANLYSLEIGERKHSKEEKLSTITGTYLSNPYIYGKINNFYYAKLGYAQQRLIGNKGNKNGVAVSAIYGGGLSAGLLKPYYLKVAGRQGNSTTDVKYNNNDSIFLDNPGYVLGSSGFSKGFGEIKFTPGLYAKTALRFDYGRYNELVSAIEVGINLEFYSKKMRWMLEQKQKQMFFQAYAAIEFGKRK</sequence>
<evidence type="ECO:0000256" key="2">
    <source>
        <dbReference type="SAM" id="SignalP"/>
    </source>
</evidence>
<accession>A0A512B8Z4</accession>
<keyword evidence="1" id="KW-0175">Coiled coil</keyword>
<protein>
    <recommendedName>
        <fullName evidence="5">Outer membrane protein beta-barrel domain-containing protein</fullName>
    </recommendedName>
</protein>
<feature type="signal peptide" evidence="2">
    <location>
        <begin position="1"/>
        <end position="23"/>
    </location>
</feature>
<keyword evidence="2" id="KW-0732">Signal</keyword>
<feature type="coiled-coil region" evidence="1">
    <location>
        <begin position="20"/>
        <end position="47"/>
    </location>
</feature>
<evidence type="ECO:0000313" key="4">
    <source>
        <dbReference type="Proteomes" id="UP000321513"/>
    </source>
</evidence>
<name>A0A512B8Z4_9BACT</name>
<comment type="caution">
    <text evidence="3">The sequence shown here is derived from an EMBL/GenBank/DDBJ whole genome shotgun (WGS) entry which is preliminary data.</text>
</comment>
<proteinExistence type="predicted"/>
<evidence type="ECO:0000256" key="1">
    <source>
        <dbReference type="SAM" id="Coils"/>
    </source>
</evidence>